<evidence type="ECO:0000313" key="2">
    <source>
        <dbReference type="EMBL" id="EMR12752.1"/>
    </source>
</evidence>
<evidence type="ECO:0000313" key="3">
    <source>
        <dbReference type="Proteomes" id="UP000012019"/>
    </source>
</evidence>
<dbReference type="RefSeq" id="WP_009726714.1">
    <property type="nucleotide sequence ID" value="NZ_APHR01000043.1"/>
</dbReference>
<gene>
    <name evidence="2" type="ORF">MPL1_08698</name>
</gene>
<dbReference type="EMBL" id="APHR01000043">
    <property type="protein sequence ID" value="EMR12752.1"/>
    <property type="molecule type" value="Genomic_DNA"/>
</dbReference>
<sequence>MKKFISHWGFVIAALLFLVAVLTYNQYQIAVEANRPIPVREAPPIRPQVSVIEVESGRYSAQLTTFGASQARFQLELSSQVAGRVEQIAEQFDSGYRVASGDWLIQLENSDYRAAVSRAEQALAAAQLTLLEEERLQIQAREEWLASGMSGEPDSPLVLREPQLAAARAMVSEATVTLESARKDLQQTRITAPFDALIVARHTGPGSFVQSGHEVATIYSTERVEIVLPLSAREWTLLPEPTLLVASQWSAQLSAVDGTGSWQAEVLRVEQHLDSETRQRAVVLSVSNPLDQQPALYPGTFLRVNLEGKALDGLWQLPNTALSQRGEVWYVSEDNTLQNFSAEPVFSRDSLIYVKPPADLAGQSQRVVKNPLNTYRIGMHINPLLTGLSYE</sequence>
<name>M7NZW9_9GAMM</name>
<dbReference type="eggNOG" id="COG0845">
    <property type="taxonomic scope" value="Bacteria"/>
</dbReference>
<dbReference type="PANTHER" id="PTHR30469">
    <property type="entry name" value="MULTIDRUG RESISTANCE PROTEIN MDTA"/>
    <property type="match status" value="1"/>
</dbReference>
<keyword evidence="3" id="KW-1185">Reference proteome</keyword>
<dbReference type="Gene3D" id="1.10.287.470">
    <property type="entry name" value="Helix hairpin bin"/>
    <property type="match status" value="1"/>
</dbReference>
<dbReference type="OrthoDB" id="9781888at2"/>
<evidence type="ECO:0000256" key="1">
    <source>
        <dbReference type="ARBA" id="ARBA00009477"/>
    </source>
</evidence>
<dbReference type="GO" id="GO:0015562">
    <property type="term" value="F:efflux transmembrane transporter activity"/>
    <property type="evidence" value="ECO:0007669"/>
    <property type="project" value="TreeGrafter"/>
</dbReference>
<reference evidence="2 3" key="1">
    <citation type="journal article" date="2013" name="Genome Announc.">
        <title>Draft Genome Sequence of Methylophaga lonarensis MPLT, a Haloalkaliphilic (Non-Methane-Utilizing) Methylotroph.</title>
        <authorList>
            <person name="Shetty S.A."/>
            <person name="Marathe N.P."/>
            <person name="Munot H."/>
            <person name="Antony C.P."/>
            <person name="Dhotre D.P."/>
            <person name="Murrell J.C."/>
            <person name="Shouche Y.S."/>
        </authorList>
    </citation>
    <scope>NUCLEOTIDE SEQUENCE [LARGE SCALE GENOMIC DNA]</scope>
    <source>
        <strain evidence="2 3">MPL</strain>
    </source>
</reference>
<dbReference type="InterPro" id="IPR006143">
    <property type="entry name" value="RND_pump_MFP"/>
</dbReference>
<protein>
    <submittedName>
        <fullName evidence="2">Membrane fusion protein</fullName>
    </submittedName>
</protein>
<comment type="similarity">
    <text evidence="1">Belongs to the membrane fusion protein (MFP) (TC 8.A.1) family.</text>
</comment>
<dbReference type="STRING" id="1286106.MPL1_08698"/>
<dbReference type="PANTHER" id="PTHR30469:SF12">
    <property type="entry name" value="MULTIDRUG RESISTANCE PROTEIN MDTA"/>
    <property type="match status" value="1"/>
</dbReference>
<comment type="caution">
    <text evidence="2">The sequence shown here is derived from an EMBL/GenBank/DDBJ whole genome shotgun (WGS) entry which is preliminary data.</text>
</comment>
<dbReference type="PATRIC" id="fig|1286106.3.peg.1746"/>
<accession>M7NZW9</accession>
<organism evidence="2 3">
    <name type="scientific">Methylophaga lonarensis MPL</name>
    <dbReference type="NCBI Taxonomy" id="1286106"/>
    <lineage>
        <taxon>Bacteria</taxon>
        <taxon>Pseudomonadati</taxon>
        <taxon>Pseudomonadota</taxon>
        <taxon>Gammaproteobacteria</taxon>
        <taxon>Thiotrichales</taxon>
        <taxon>Piscirickettsiaceae</taxon>
        <taxon>Methylophaga</taxon>
    </lineage>
</organism>
<proteinExistence type="inferred from homology"/>
<dbReference type="Gene3D" id="2.40.30.170">
    <property type="match status" value="1"/>
</dbReference>
<dbReference type="Gene3D" id="2.40.50.100">
    <property type="match status" value="1"/>
</dbReference>
<dbReference type="GO" id="GO:1990281">
    <property type="term" value="C:efflux pump complex"/>
    <property type="evidence" value="ECO:0007669"/>
    <property type="project" value="TreeGrafter"/>
</dbReference>
<dbReference type="AlphaFoldDB" id="M7NZW9"/>
<dbReference type="NCBIfam" id="TIGR01730">
    <property type="entry name" value="RND_mfp"/>
    <property type="match status" value="1"/>
</dbReference>
<dbReference type="Proteomes" id="UP000012019">
    <property type="component" value="Unassembled WGS sequence"/>
</dbReference>
<dbReference type="SUPFAM" id="SSF111369">
    <property type="entry name" value="HlyD-like secretion proteins"/>
    <property type="match status" value="1"/>
</dbReference>